<dbReference type="RefSeq" id="WP_342807803.1">
    <property type="nucleotide sequence ID" value="NZ_JAOPJZ010000004.1"/>
</dbReference>
<dbReference type="Proteomes" id="UP001321047">
    <property type="component" value="Unassembled WGS sequence"/>
</dbReference>
<dbReference type="AlphaFoldDB" id="A0AAP3E5N0"/>
<dbReference type="EMBL" id="JAOPJZ010000004">
    <property type="protein sequence ID" value="MCU4751723.1"/>
    <property type="molecule type" value="Genomic_DNA"/>
</dbReference>
<evidence type="ECO:0000259" key="1">
    <source>
        <dbReference type="Pfam" id="PF07700"/>
    </source>
</evidence>
<protein>
    <submittedName>
        <fullName evidence="2">Heme NO-binding domain-containing protein</fullName>
    </submittedName>
</protein>
<proteinExistence type="predicted"/>
<dbReference type="SUPFAM" id="SSF111126">
    <property type="entry name" value="Ligand-binding domain in the NO signalling and Golgi transport"/>
    <property type="match status" value="1"/>
</dbReference>
<organism evidence="2 3">
    <name type="scientific">Natronosalvus hydrolyticus</name>
    <dbReference type="NCBI Taxonomy" id="2979988"/>
    <lineage>
        <taxon>Archaea</taxon>
        <taxon>Methanobacteriati</taxon>
        <taxon>Methanobacteriota</taxon>
        <taxon>Stenosarchaea group</taxon>
        <taxon>Halobacteria</taxon>
        <taxon>Halobacteriales</taxon>
        <taxon>Natrialbaceae</taxon>
        <taxon>Natronosalvus</taxon>
    </lineage>
</organism>
<name>A0AAP3E5N0_9EURY</name>
<evidence type="ECO:0000313" key="3">
    <source>
        <dbReference type="Proteomes" id="UP001321047"/>
    </source>
</evidence>
<keyword evidence="3" id="KW-1185">Reference proteome</keyword>
<dbReference type="InterPro" id="IPR038158">
    <property type="entry name" value="H-NOX_domain_sf"/>
</dbReference>
<dbReference type="GO" id="GO:0020037">
    <property type="term" value="F:heme binding"/>
    <property type="evidence" value="ECO:0007669"/>
    <property type="project" value="InterPro"/>
</dbReference>
<dbReference type="Pfam" id="PF07700">
    <property type="entry name" value="HNOB"/>
    <property type="match status" value="1"/>
</dbReference>
<reference evidence="2 3" key="1">
    <citation type="submission" date="2022-09" db="EMBL/GenBank/DDBJ databases">
        <title>Enrichment on poylsaccharides allowed isolation of novel metabolic and taxonomic groups of Haloarchaea.</title>
        <authorList>
            <person name="Sorokin D.Y."/>
            <person name="Elcheninov A.G."/>
            <person name="Khizhniak T.V."/>
            <person name="Kolganova T.V."/>
            <person name="Kublanov I.V."/>
        </authorList>
    </citation>
    <scope>NUCLEOTIDE SEQUENCE [LARGE SCALE GENOMIC DNA]</scope>
    <source>
        <strain evidence="2 3">AArc-curdl1</strain>
    </source>
</reference>
<comment type="caution">
    <text evidence="2">The sequence shown here is derived from an EMBL/GenBank/DDBJ whole genome shotgun (WGS) entry which is preliminary data.</text>
</comment>
<sequence>MHGLVFQTCKTYVIERTDEASWAKVLEHAGIEPRLYLPVSHYPEDELVAILESVAALSGHDRAAVERDFGRTLAPELLQTFRAHWRDDWELMDLLENLEGIAEELRAKTAENNPPLVTCTGTDTGLQVTYRSHRDHPALAHGVLEGIAAEFDDDRRVRRLETTREAGETRCVFVLEEPTES</sequence>
<evidence type="ECO:0000313" key="2">
    <source>
        <dbReference type="EMBL" id="MCU4751723.1"/>
    </source>
</evidence>
<dbReference type="InterPro" id="IPR011644">
    <property type="entry name" value="Heme_NO-bd"/>
</dbReference>
<accession>A0AAP3E5N0</accession>
<feature type="domain" description="Heme NO-binding" evidence="1">
    <location>
        <begin position="2"/>
        <end position="154"/>
    </location>
</feature>
<dbReference type="Gene3D" id="3.90.1520.10">
    <property type="entry name" value="H-NOX domain"/>
    <property type="match status" value="1"/>
</dbReference>
<gene>
    <name evidence="2" type="ORF">OB919_06970</name>
</gene>
<dbReference type="InterPro" id="IPR024096">
    <property type="entry name" value="NO_sig/Golgi_transp_ligand-bd"/>
</dbReference>